<feature type="transmembrane region" description="Helical" evidence="1">
    <location>
        <begin position="6"/>
        <end position="26"/>
    </location>
</feature>
<evidence type="ECO:0000313" key="3">
    <source>
        <dbReference type="Proteomes" id="UP001595075"/>
    </source>
</evidence>
<proteinExistence type="predicted"/>
<organism evidence="2 3">
    <name type="scientific">Oculimacula yallundae</name>
    <dbReference type="NCBI Taxonomy" id="86028"/>
    <lineage>
        <taxon>Eukaryota</taxon>
        <taxon>Fungi</taxon>
        <taxon>Dikarya</taxon>
        <taxon>Ascomycota</taxon>
        <taxon>Pezizomycotina</taxon>
        <taxon>Leotiomycetes</taxon>
        <taxon>Helotiales</taxon>
        <taxon>Ploettnerulaceae</taxon>
        <taxon>Oculimacula</taxon>
    </lineage>
</organism>
<name>A0ABR4D0H1_9HELO</name>
<dbReference type="Proteomes" id="UP001595075">
    <property type="component" value="Unassembled WGS sequence"/>
</dbReference>
<keyword evidence="1" id="KW-1133">Transmembrane helix</keyword>
<sequence>MVSIDTAVALAFGLLSSILGLVAILIGYLTLRIVYLVLYLALVTLSVGLYGPLEKSPIEELGHGKKVLAKK</sequence>
<comment type="caution">
    <text evidence="2">The sequence shown here is derived from an EMBL/GenBank/DDBJ whole genome shotgun (WGS) entry which is preliminary data.</text>
</comment>
<dbReference type="EMBL" id="JAZHXI010000001">
    <property type="protein sequence ID" value="KAL2075261.1"/>
    <property type="molecule type" value="Genomic_DNA"/>
</dbReference>
<evidence type="ECO:0000256" key="1">
    <source>
        <dbReference type="SAM" id="Phobius"/>
    </source>
</evidence>
<accession>A0ABR4D0H1</accession>
<keyword evidence="1" id="KW-0472">Membrane</keyword>
<protein>
    <submittedName>
        <fullName evidence="2">Uncharacterized protein</fullName>
    </submittedName>
</protein>
<reference evidence="2 3" key="1">
    <citation type="journal article" date="2024" name="Commun. Biol.">
        <title>Comparative genomic analysis of thermophilic fungi reveals convergent evolutionary adaptations and gene losses.</title>
        <authorList>
            <person name="Steindorff A.S."/>
            <person name="Aguilar-Pontes M.V."/>
            <person name="Robinson A.J."/>
            <person name="Andreopoulos B."/>
            <person name="LaButti K."/>
            <person name="Kuo A."/>
            <person name="Mondo S."/>
            <person name="Riley R."/>
            <person name="Otillar R."/>
            <person name="Haridas S."/>
            <person name="Lipzen A."/>
            <person name="Grimwood J."/>
            <person name="Schmutz J."/>
            <person name="Clum A."/>
            <person name="Reid I.D."/>
            <person name="Moisan M.C."/>
            <person name="Butler G."/>
            <person name="Nguyen T.T.M."/>
            <person name="Dewar K."/>
            <person name="Conant G."/>
            <person name="Drula E."/>
            <person name="Henrissat B."/>
            <person name="Hansel C."/>
            <person name="Singer S."/>
            <person name="Hutchinson M.I."/>
            <person name="de Vries R.P."/>
            <person name="Natvig D.O."/>
            <person name="Powell A.J."/>
            <person name="Tsang A."/>
            <person name="Grigoriev I.V."/>
        </authorList>
    </citation>
    <scope>NUCLEOTIDE SEQUENCE [LARGE SCALE GENOMIC DNA]</scope>
    <source>
        <strain evidence="2 3">CBS 494.80</strain>
    </source>
</reference>
<gene>
    <name evidence="2" type="ORF">VTL71DRAFT_204</name>
</gene>
<feature type="transmembrane region" description="Helical" evidence="1">
    <location>
        <begin position="33"/>
        <end position="53"/>
    </location>
</feature>
<keyword evidence="1" id="KW-0812">Transmembrane</keyword>
<keyword evidence="3" id="KW-1185">Reference proteome</keyword>
<evidence type="ECO:0000313" key="2">
    <source>
        <dbReference type="EMBL" id="KAL2075261.1"/>
    </source>
</evidence>